<evidence type="ECO:0000313" key="2">
    <source>
        <dbReference type="Proteomes" id="UP000663844"/>
    </source>
</evidence>
<dbReference type="Gene3D" id="3.90.79.10">
    <property type="entry name" value="Nucleoside Triphosphate Pyrophosphohydrolase"/>
    <property type="match status" value="1"/>
</dbReference>
<dbReference type="AlphaFoldDB" id="A0A820I5E5"/>
<dbReference type="EMBL" id="CAJOAZ010016418">
    <property type="protein sequence ID" value="CAF4304522.1"/>
    <property type="molecule type" value="Genomic_DNA"/>
</dbReference>
<dbReference type="GO" id="GO:0000290">
    <property type="term" value="P:deadenylation-dependent decapping of nuclear-transcribed mRNA"/>
    <property type="evidence" value="ECO:0007669"/>
    <property type="project" value="TreeGrafter"/>
</dbReference>
<accession>A0A820I5E5</accession>
<reference evidence="1" key="1">
    <citation type="submission" date="2021-02" db="EMBL/GenBank/DDBJ databases">
        <authorList>
            <person name="Nowell W R."/>
        </authorList>
    </citation>
    <scope>NUCLEOTIDE SEQUENCE</scope>
</reference>
<sequence length="60" mass="7054">SPLKCAIREVLEEVGFDMKDRAFEDQYLERDLNGQLIRLYIVKQVPLDTKFAPKTKNEIK</sequence>
<proteinExistence type="predicted"/>
<feature type="non-terminal residue" evidence="1">
    <location>
        <position position="60"/>
    </location>
</feature>
<dbReference type="Proteomes" id="UP000663844">
    <property type="component" value="Unassembled WGS sequence"/>
</dbReference>
<dbReference type="PANTHER" id="PTHR23114:SF17">
    <property type="entry name" value="M7GPPPN-MRNA HYDROLASE"/>
    <property type="match status" value="1"/>
</dbReference>
<comment type="caution">
    <text evidence="1">The sequence shown here is derived from an EMBL/GenBank/DDBJ whole genome shotgun (WGS) entry which is preliminary data.</text>
</comment>
<dbReference type="PANTHER" id="PTHR23114">
    <property type="entry name" value="M7GPPPN-MRNA HYDROLASE"/>
    <property type="match status" value="1"/>
</dbReference>
<organism evidence="1 2">
    <name type="scientific">Adineta steineri</name>
    <dbReference type="NCBI Taxonomy" id="433720"/>
    <lineage>
        <taxon>Eukaryota</taxon>
        <taxon>Metazoa</taxon>
        <taxon>Spiralia</taxon>
        <taxon>Gnathifera</taxon>
        <taxon>Rotifera</taxon>
        <taxon>Eurotatoria</taxon>
        <taxon>Bdelloidea</taxon>
        <taxon>Adinetida</taxon>
        <taxon>Adinetidae</taxon>
        <taxon>Adineta</taxon>
    </lineage>
</organism>
<feature type="non-terminal residue" evidence="1">
    <location>
        <position position="1"/>
    </location>
</feature>
<dbReference type="InterPro" id="IPR015797">
    <property type="entry name" value="NUDIX_hydrolase-like_dom_sf"/>
</dbReference>
<dbReference type="SUPFAM" id="SSF55811">
    <property type="entry name" value="Nudix"/>
    <property type="match status" value="1"/>
</dbReference>
<evidence type="ECO:0000313" key="1">
    <source>
        <dbReference type="EMBL" id="CAF4304522.1"/>
    </source>
</evidence>
<dbReference type="GO" id="GO:0000932">
    <property type="term" value="C:P-body"/>
    <property type="evidence" value="ECO:0007669"/>
    <property type="project" value="TreeGrafter"/>
</dbReference>
<name>A0A820I5E5_9BILA</name>
<protein>
    <submittedName>
        <fullName evidence="1">Uncharacterized protein</fullName>
    </submittedName>
</protein>
<gene>
    <name evidence="1" type="ORF">OXD698_LOCUS46284</name>
</gene>